<keyword evidence="8" id="KW-1185">Reference proteome</keyword>
<keyword evidence="4 5" id="KW-0472">Membrane</keyword>
<protein>
    <submittedName>
        <fullName evidence="7">Sulfate permease, MFS superfamily</fullName>
    </submittedName>
</protein>
<dbReference type="GO" id="GO:0016020">
    <property type="term" value="C:membrane"/>
    <property type="evidence" value="ECO:0007669"/>
    <property type="project" value="UniProtKB-SubCell"/>
</dbReference>
<evidence type="ECO:0000259" key="6">
    <source>
        <dbReference type="PROSITE" id="PS50801"/>
    </source>
</evidence>
<dbReference type="AlphaFoldDB" id="A0A1H8Z2C2"/>
<feature type="transmembrane region" description="Helical" evidence="5">
    <location>
        <begin position="113"/>
        <end position="131"/>
    </location>
</feature>
<feature type="transmembrane region" description="Helical" evidence="5">
    <location>
        <begin position="81"/>
        <end position="101"/>
    </location>
</feature>
<dbReference type="InterPro" id="IPR011547">
    <property type="entry name" value="SLC26A/SulP_dom"/>
</dbReference>
<proteinExistence type="predicted"/>
<evidence type="ECO:0000313" key="8">
    <source>
        <dbReference type="Proteomes" id="UP000198648"/>
    </source>
</evidence>
<accession>A0A1H8Z2C2</accession>
<evidence type="ECO:0000256" key="3">
    <source>
        <dbReference type="ARBA" id="ARBA00022989"/>
    </source>
</evidence>
<dbReference type="OrthoDB" id="9769739at2"/>
<feature type="transmembrane region" description="Helical" evidence="5">
    <location>
        <begin position="252"/>
        <end position="274"/>
    </location>
</feature>
<dbReference type="RefSeq" id="WP_091464569.1">
    <property type="nucleotide sequence ID" value="NZ_FOEI01000001.1"/>
</dbReference>
<feature type="transmembrane region" description="Helical" evidence="5">
    <location>
        <begin position="334"/>
        <end position="363"/>
    </location>
</feature>
<comment type="subcellular location">
    <subcellularLocation>
        <location evidence="1">Membrane</location>
        <topology evidence="1">Multi-pass membrane protein</topology>
    </subcellularLocation>
</comment>
<dbReference type="Pfam" id="PF00916">
    <property type="entry name" value="Sulfate_transp"/>
    <property type="match status" value="1"/>
</dbReference>
<dbReference type="GO" id="GO:0055085">
    <property type="term" value="P:transmembrane transport"/>
    <property type="evidence" value="ECO:0007669"/>
    <property type="project" value="InterPro"/>
</dbReference>
<dbReference type="Proteomes" id="UP000198648">
    <property type="component" value="Unassembled WGS sequence"/>
</dbReference>
<feature type="transmembrane region" description="Helical" evidence="5">
    <location>
        <begin position="37"/>
        <end position="53"/>
    </location>
</feature>
<evidence type="ECO:0000256" key="4">
    <source>
        <dbReference type="ARBA" id="ARBA00023136"/>
    </source>
</evidence>
<keyword evidence="2 5" id="KW-0812">Transmembrane</keyword>
<keyword evidence="3 5" id="KW-1133">Transmembrane helix</keyword>
<feature type="transmembrane region" description="Helical" evidence="5">
    <location>
        <begin position="165"/>
        <end position="184"/>
    </location>
</feature>
<dbReference type="EMBL" id="FOEI01000001">
    <property type="protein sequence ID" value="SEP58492.1"/>
    <property type="molecule type" value="Genomic_DNA"/>
</dbReference>
<evidence type="ECO:0000256" key="5">
    <source>
        <dbReference type="SAM" id="Phobius"/>
    </source>
</evidence>
<dbReference type="STRING" id="1299341.SAMN05444005_101439"/>
<dbReference type="PANTHER" id="PTHR11814">
    <property type="entry name" value="SULFATE TRANSPORTER"/>
    <property type="match status" value="1"/>
</dbReference>
<dbReference type="InterPro" id="IPR002645">
    <property type="entry name" value="STAS_dom"/>
</dbReference>
<feature type="domain" description="STAS" evidence="6">
    <location>
        <begin position="435"/>
        <end position="524"/>
    </location>
</feature>
<evidence type="ECO:0000256" key="2">
    <source>
        <dbReference type="ARBA" id="ARBA00022692"/>
    </source>
</evidence>
<organism evidence="7 8">
    <name type="scientific">Flavobacterium urocaniciphilum</name>
    <dbReference type="NCBI Taxonomy" id="1299341"/>
    <lineage>
        <taxon>Bacteria</taxon>
        <taxon>Pseudomonadati</taxon>
        <taxon>Bacteroidota</taxon>
        <taxon>Flavobacteriia</taxon>
        <taxon>Flavobacteriales</taxon>
        <taxon>Flavobacteriaceae</taxon>
        <taxon>Flavobacterium</taxon>
    </lineage>
</organism>
<name>A0A1H8Z2C2_9FLAO</name>
<dbReference type="InterPro" id="IPR001902">
    <property type="entry name" value="SLC26A/SulP_fam"/>
</dbReference>
<sequence length="524" mass="56688">MLSTKNIKSDALSGLVVFLVALPLCLGIALGSKVDPISGIIAGVIGGLVIGFISNSQVSVSGPAAGLIAIVVSSVETLGTFQIFLLAVVLAGVIQLLLGVLKLGSLANFIPNSVIEGMLAGIGITIFLKQLPHAVGYDKDFEGDESFMQTDGENTFSEILKALDYVSIGAITVCLISLLILILWDKYKLQNKVKFLPGALVAVIISIVLSLLFAGTSFEISKEHLVKLPTSFTEIKSGLSSPDFSQFLNVDMWIVAFTIAIVASIETLLCVEAADKLDHEKRYTNPNLELKAQGIGNIISGLVGGLPMTSVVVRTSANVNAGAKTKLSTIIHGLLLLVCVLAIPTVLNLIPYATLAAVLLLIGYKLASPKLFTKFFSHGWNQFLPFIITVIGVVTIDLLKGVLLGLFAAIFFILRENLRKAYVFNKGEYEDGDQVVIHLAQEVSFLNKASIKESLLAIPENTKVVINAKETEYIDYDVLEIIEDFVEHQSIDKNIEVKLKGIDENFKLAKSEKEFNNFKLKHKK</sequence>
<gene>
    <name evidence="7" type="ORF">SAMN05444005_101439</name>
</gene>
<reference evidence="7 8" key="1">
    <citation type="submission" date="2016-10" db="EMBL/GenBank/DDBJ databases">
        <authorList>
            <person name="de Groot N.N."/>
        </authorList>
    </citation>
    <scope>NUCLEOTIDE SEQUENCE [LARGE SCALE GENOMIC DNA]</scope>
    <source>
        <strain evidence="7 8">DSM 27078</strain>
    </source>
</reference>
<feature type="transmembrane region" description="Helical" evidence="5">
    <location>
        <begin position="196"/>
        <end position="218"/>
    </location>
</feature>
<feature type="transmembrane region" description="Helical" evidence="5">
    <location>
        <begin position="58"/>
        <end position="75"/>
    </location>
</feature>
<dbReference type="PROSITE" id="PS50801">
    <property type="entry name" value="STAS"/>
    <property type="match status" value="1"/>
</dbReference>
<feature type="transmembrane region" description="Helical" evidence="5">
    <location>
        <begin position="383"/>
        <end position="414"/>
    </location>
</feature>
<evidence type="ECO:0000313" key="7">
    <source>
        <dbReference type="EMBL" id="SEP58492.1"/>
    </source>
</evidence>
<evidence type="ECO:0000256" key="1">
    <source>
        <dbReference type="ARBA" id="ARBA00004141"/>
    </source>
</evidence>